<gene>
    <name evidence="1" type="ORF">PGIGA_G00224790</name>
</gene>
<name>A0ACC5WJD6_PANGG</name>
<evidence type="ECO:0000313" key="1">
    <source>
        <dbReference type="EMBL" id="MCI4379162.1"/>
    </source>
</evidence>
<comment type="caution">
    <text evidence="1">The sequence shown here is derived from an EMBL/GenBank/DDBJ whole genome shotgun (WGS) entry which is preliminary data.</text>
</comment>
<dbReference type="EMBL" id="CM040459">
    <property type="protein sequence ID" value="MCI4379162.1"/>
    <property type="molecule type" value="Genomic_DNA"/>
</dbReference>
<keyword evidence="2" id="KW-1185">Reference proteome</keyword>
<evidence type="ECO:0000313" key="2">
    <source>
        <dbReference type="Proteomes" id="UP000829447"/>
    </source>
</evidence>
<dbReference type="Proteomes" id="UP000829447">
    <property type="component" value="Linkage Group LG6"/>
</dbReference>
<reference evidence="1 2" key="1">
    <citation type="journal article" date="2022" name="bioRxiv">
        <title>An ancient truncated duplication of the anti-Mullerian hormone receptor type 2 gene is a potential conserved master sex determinant in the Pangasiidae catfish family.</title>
        <authorList>
            <person name="Wen M."/>
            <person name="Pan Q."/>
            <person name="Jouanno E."/>
            <person name="Montfort J."/>
            <person name="Zahm M."/>
            <person name="Cabau C."/>
            <person name="Klopp C."/>
            <person name="Iampietro C."/>
            <person name="Roques C."/>
            <person name="Bouchez O."/>
            <person name="Castinel A."/>
            <person name="Donnadieu C."/>
            <person name="Parrinello H."/>
            <person name="Poncet C."/>
            <person name="Belmonte E."/>
            <person name="Gautier V."/>
            <person name="Avarre J.-C."/>
            <person name="Dugue R."/>
            <person name="Gustiano R."/>
            <person name="Ha T.T.T."/>
            <person name="Campet M."/>
            <person name="Sriphairoj K."/>
            <person name="Ribolli J."/>
            <person name="de Almeida F.L."/>
            <person name="Desvignes T."/>
            <person name="Postlethwait J.H."/>
            <person name="Bucao C.F."/>
            <person name="Robinson-Rechavi M."/>
            <person name="Bobe J."/>
            <person name="Herpin A."/>
            <person name="Guiguen Y."/>
        </authorList>
    </citation>
    <scope>NUCLEOTIDE SEQUENCE [LARGE SCALE GENOMIC DNA]</scope>
    <source>
        <strain evidence="1">YG-Dec2019</strain>
    </source>
</reference>
<protein>
    <submittedName>
        <fullName evidence="1">Uncharacterized protein</fullName>
    </submittedName>
</protein>
<accession>A0ACC5WJD6</accession>
<proteinExistence type="predicted"/>
<organism evidence="1 2">
    <name type="scientific">Pangasianodon gigas</name>
    <name type="common">Mekong giant catfish</name>
    <name type="synonym">Pangasius gigas</name>
    <dbReference type="NCBI Taxonomy" id="30993"/>
    <lineage>
        <taxon>Eukaryota</taxon>
        <taxon>Metazoa</taxon>
        <taxon>Chordata</taxon>
        <taxon>Craniata</taxon>
        <taxon>Vertebrata</taxon>
        <taxon>Euteleostomi</taxon>
        <taxon>Actinopterygii</taxon>
        <taxon>Neopterygii</taxon>
        <taxon>Teleostei</taxon>
        <taxon>Ostariophysi</taxon>
        <taxon>Siluriformes</taxon>
        <taxon>Pangasiidae</taxon>
        <taxon>Pangasianodon</taxon>
    </lineage>
</organism>
<sequence length="570" mass="62773">MWVLFMGRSTLFLPGFPCGAAMMGVLLILCLTVASVWTAPTQTDSDPVIILKHGSIRGKYVTVKGSDKVVEQYLSIPFAQPPVGPLRLTAPQPVEPWEGVRDGTQHSNMCLQDPDVIKSVSKIMALNFTPPPVSEDCLYLNVYTPSQRSASEKLPVMFWIHGGGLYTGGAIEYDGSVLAAYENIVVVIIQYRLGILGYFSTGDKHAQGNWGFLDQIAALQWVQQNIESFGGDPQSVTIAGESAGAISSSMLTLSPLARGLFHRAIFQSGTAALGHYSTKDPMAFAKMVANVTECDSSSSELLVKCLREKTEEDIIKASKKQKIFLGATVDGEFLTDVAEEVLKNKDFEKVPVLVGVTNHEFGWILPLNFAPAGWEKGMNREAVTLVTNQFFPDGVSGANDLIIDEYLKHAQSPEDIRDEFTQMIGDLFMVFPVLKMAGYHRDAGANVYMYEFQHRPNVFKDSRPSFVKADHADDVGFVFGACFWNGHVKVIGTITEEENQLCKTLMGYWANFVRTGSPNGPGLVNWPLHDTSNKYLKLGLKQTEGQGLKQDRLHFLTVELPQKLASLRTA</sequence>